<reference evidence="1" key="2">
    <citation type="journal article" date="2022" name="Hortic Res">
        <title>The genome of Dioscorea zingiberensis sheds light on the biosynthesis, origin and evolution of the medicinally important diosgenin saponins.</title>
        <authorList>
            <person name="Li Y."/>
            <person name="Tan C."/>
            <person name="Li Z."/>
            <person name="Guo J."/>
            <person name="Li S."/>
            <person name="Chen X."/>
            <person name="Wang C."/>
            <person name="Dai X."/>
            <person name="Yang H."/>
            <person name="Song W."/>
            <person name="Hou L."/>
            <person name="Xu J."/>
            <person name="Tong Z."/>
            <person name="Xu A."/>
            <person name="Yuan X."/>
            <person name="Wang W."/>
            <person name="Yang Q."/>
            <person name="Chen L."/>
            <person name="Sun Z."/>
            <person name="Wang K."/>
            <person name="Pan B."/>
            <person name="Chen J."/>
            <person name="Bao Y."/>
            <person name="Liu F."/>
            <person name="Qi X."/>
            <person name="Gang D.R."/>
            <person name="Wen J."/>
            <person name="Li J."/>
        </authorList>
    </citation>
    <scope>NUCLEOTIDE SEQUENCE</scope>
    <source>
        <strain evidence="1">Dzin_1.0</strain>
    </source>
</reference>
<sequence>MIEPLPIRIRIFPAVVTRRKFDRVCKIINRLFASDRNMEAVLDESNVHVEKSLVIRRSRSVPARLQARPRFFRWAASRPDFGHDSETYNAMLTISRQNPPVRDHGKEANTLFTKMKDQYPPNLLTYTVLLFGWCKLKNLVEAGRDMERDD</sequence>
<protein>
    <recommendedName>
        <fullName evidence="3">Pentatricopeptide repeat-containing protein</fullName>
    </recommendedName>
</protein>
<dbReference type="OrthoDB" id="1748514at2759"/>
<evidence type="ECO:0000313" key="2">
    <source>
        <dbReference type="Proteomes" id="UP001085076"/>
    </source>
</evidence>
<gene>
    <name evidence="1" type="ORF">J5N97_014076</name>
</gene>
<dbReference type="AlphaFoldDB" id="A0A9D5HJQ0"/>
<keyword evidence="2" id="KW-1185">Reference proteome</keyword>
<dbReference type="GO" id="GO:0008380">
    <property type="term" value="P:RNA splicing"/>
    <property type="evidence" value="ECO:0007669"/>
    <property type="project" value="InterPro"/>
</dbReference>
<dbReference type="EMBL" id="JAGGNH010000003">
    <property type="protein sequence ID" value="KAJ0978602.1"/>
    <property type="molecule type" value="Genomic_DNA"/>
</dbReference>
<dbReference type="Gene3D" id="1.25.40.10">
    <property type="entry name" value="Tetratricopeptide repeat domain"/>
    <property type="match status" value="1"/>
</dbReference>
<name>A0A9D5HJQ0_9LILI</name>
<dbReference type="InterPro" id="IPR044578">
    <property type="entry name" value="BIR6-like"/>
</dbReference>
<dbReference type="InterPro" id="IPR011990">
    <property type="entry name" value="TPR-like_helical_dom_sf"/>
</dbReference>
<organism evidence="1 2">
    <name type="scientific">Dioscorea zingiberensis</name>
    <dbReference type="NCBI Taxonomy" id="325984"/>
    <lineage>
        <taxon>Eukaryota</taxon>
        <taxon>Viridiplantae</taxon>
        <taxon>Streptophyta</taxon>
        <taxon>Embryophyta</taxon>
        <taxon>Tracheophyta</taxon>
        <taxon>Spermatophyta</taxon>
        <taxon>Magnoliopsida</taxon>
        <taxon>Liliopsida</taxon>
        <taxon>Dioscoreales</taxon>
        <taxon>Dioscoreaceae</taxon>
        <taxon>Dioscorea</taxon>
    </lineage>
</organism>
<reference evidence="1" key="1">
    <citation type="submission" date="2021-03" db="EMBL/GenBank/DDBJ databases">
        <authorList>
            <person name="Li Z."/>
            <person name="Yang C."/>
        </authorList>
    </citation>
    <scope>NUCLEOTIDE SEQUENCE</scope>
    <source>
        <strain evidence="1">Dzin_1.0</strain>
        <tissue evidence="1">Leaf</tissue>
    </source>
</reference>
<proteinExistence type="predicted"/>
<evidence type="ECO:0008006" key="3">
    <source>
        <dbReference type="Google" id="ProtNLM"/>
    </source>
</evidence>
<dbReference type="PANTHER" id="PTHR47003:SF11">
    <property type="entry name" value="PPR SUPERFAMILY PROTEIN"/>
    <property type="match status" value="1"/>
</dbReference>
<accession>A0A9D5HJQ0</accession>
<evidence type="ECO:0000313" key="1">
    <source>
        <dbReference type="EMBL" id="KAJ0978602.1"/>
    </source>
</evidence>
<dbReference type="PANTHER" id="PTHR47003">
    <property type="entry name" value="OS01G0970900 PROTEIN"/>
    <property type="match status" value="1"/>
</dbReference>
<dbReference type="Proteomes" id="UP001085076">
    <property type="component" value="Miscellaneous, Linkage group lg03"/>
</dbReference>
<comment type="caution">
    <text evidence="1">The sequence shown here is derived from an EMBL/GenBank/DDBJ whole genome shotgun (WGS) entry which is preliminary data.</text>
</comment>